<dbReference type="InterPro" id="IPR052372">
    <property type="entry name" value="YpjD/HemX"/>
</dbReference>
<evidence type="ECO:0000313" key="3">
    <source>
        <dbReference type="EMBL" id="MDF1611728.1"/>
    </source>
</evidence>
<evidence type="ECO:0000313" key="4">
    <source>
        <dbReference type="Proteomes" id="UP001221302"/>
    </source>
</evidence>
<feature type="transmembrane region" description="Helical" evidence="1">
    <location>
        <begin position="216"/>
        <end position="233"/>
    </location>
</feature>
<dbReference type="GO" id="GO:0017004">
    <property type="term" value="P:cytochrome complex assembly"/>
    <property type="evidence" value="ECO:0007669"/>
    <property type="project" value="InterPro"/>
</dbReference>
<protein>
    <submittedName>
        <fullName evidence="3">Cytochrome c biogenesis protein CcsA</fullName>
    </submittedName>
</protein>
<organism evidence="3 4">
    <name type="scientific">Stygiobacter electus</name>
    <dbReference type="NCBI Taxonomy" id="3032292"/>
    <lineage>
        <taxon>Bacteria</taxon>
        <taxon>Pseudomonadati</taxon>
        <taxon>Ignavibacteriota</taxon>
        <taxon>Ignavibacteria</taxon>
        <taxon>Ignavibacteriales</taxon>
        <taxon>Melioribacteraceae</taxon>
        <taxon>Stygiobacter</taxon>
    </lineage>
</organism>
<keyword evidence="1" id="KW-1133">Transmembrane helix</keyword>
<name>A0AAE3TBV4_9BACT</name>
<sequence>MLLTINFLNIVLPLLYFFTLIIYIFDFYKPKAILSNSKRVILFIGLLTHILYLMFRMIEFDHPPITNKFEIFSIISFSIAFSYFILELITDIRMTGSFIILFSFIFQTISSIFIPNNFSVPEILRNRLLGLHVFGAILGYSSFTISAVYGFLYLLLYKNLRSNKFGILFERLPSLETLEKLNIYSTIIGFVLLSMAIIVGIVWLPDAFPNFNFLDAKLIGTILVWCVYVFVIFKKYFTELTGKNIIYYTLVGYSFAILSLIITNTFAKTFHSFY</sequence>
<proteinExistence type="predicted"/>
<dbReference type="InterPro" id="IPR002541">
    <property type="entry name" value="Cyt_c_assembly"/>
</dbReference>
<feature type="transmembrane region" description="Helical" evidence="1">
    <location>
        <begin position="245"/>
        <end position="267"/>
    </location>
</feature>
<dbReference type="Proteomes" id="UP001221302">
    <property type="component" value="Unassembled WGS sequence"/>
</dbReference>
<feature type="transmembrane region" description="Helical" evidence="1">
    <location>
        <begin position="134"/>
        <end position="156"/>
    </location>
</feature>
<evidence type="ECO:0000259" key="2">
    <source>
        <dbReference type="Pfam" id="PF01578"/>
    </source>
</evidence>
<feature type="transmembrane region" description="Helical" evidence="1">
    <location>
        <begin position="96"/>
        <end position="114"/>
    </location>
</feature>
<dbReference type="GO" id="GO:0020037">
    <property type="term" value="F:heme binding"/>
    <property type="evidence" value="ECO:0007669"/>
    <property type="project" value="InterPro"/>
</dbReference>
<keyword evidence="1" id="KW-0812">Transmembrane</keyword>
<dbReference type="AlphaFoldDB" id="A0AAE3TBV4"/>
<keyword evidence="1" id="KW-0472">Membrane</keyword>
<dbReference type="PANTHER" id="PTHR38034">
    <property type="entry name" value="INNER MEMBRANE PROTEIN YPJD"/>
    <property type="match status" value="1"/>
</dbReference>
<gene>
    <name evidence="3" type="primary">ccsA</name>
    <name evidence="3" type="ORF">P0M35_06175</name>
</gene>
<comment type="caution">
    <text evidence="3">The sequence shown here is derived from an EMBL/GenBank/DDBJ whole genome shotgun (WGS) entry which is preliminary data.</text>
</comment>
<reference evidence="3" key="1">
    <citation type="submission" date="2023-03" db="EMBL/GenBank/DDBJ databases">
        <title>Stygiobacter electus gen. nov., sp. nov., facultatively anaerobic thermotolerant bacterium of the class Ignavibacteria from a well of Yessentuki mineral water deposit.</title>
        <authorList>
            <person name="Podosokorskaya O.A."/>
            <person name="Elcheninov A.G."/>
            <person name="Petrova N.F."/>
            <person name="Zavarzina D.G."/>
            <person name="Kublanov I.V."/>
            <person name="Merkel A.Y."/>
        </authorList>
    </citation>
    <scope>NUCLEOTIDE SEQUENCE</scope>
    <source>
        <strain evidence="3">09-Me</strain>
    </source>
</reference>
<accession>A0AAE3TBV4</accession>
<keyword evidence="4" id="KW-1185">Reference proteome</keyword>
<feature type="transmembrane region" description="Helical" evidence="1">
    <location>
        <begin position="181"/>
        <end position="204"/>
    </location>
</feature>
<feature type="transmembrane region" description="Helical" evidence="1">
    <location>
        <begin position="40"/>
        <end position="58"/>
    </location>
</feature>
<evidence type="ECO:0000256" key="1">
    <source>
        <dbReference type="SAM" id="Phobius"/>
    </source>
</evidence>
<feature type="transmembrane region" description="Helical" evidence="1">
    <location>
        <begin position="6"/>
        <end position="28"/>
    </location>
</feature>
<dbReference type="Pfam" id="PF01578">
    <property type="entry name" value="Cytochrom_C_asm"/>
    <property type="match status" value="1"/>
</dbReference>
<dbReference type="EMBL" id="JARGDL010000006">
    <property type="protein sequence ID" value="MDF1611728.1"/>
    <property type="molecule type" value="Genomic_DNA"/>
</dbReference>
<dbReference type="PANTHER" id="PTHR38034:SF1">
    <property type="entry name" value="INNER MEMBRANE PROTEIN YPJD"/>
    <property type="match status" value="1"/>
</dbReference>
<feature type="transmembrane region" description="Helical" evidence="1">
    <location>
        <begin position="70"/>
        <end position="89"/>
    </location>
</feature>
<feature type="domain" description="Cytochrome c assembly protein" evidence="2">
    <location>
        <begin position="47"/>
        <end position="271"/>
    </location>
</feature>